<evidence type="ECO:0000256" key="5">
    <source>
        <dbReference type="ARBA" id="ARBA00022989"/>
    </source>
</evidence>
<keyword evidence="2" id="KW-0813">Transport</keyword>
<accession>A0AAF1BRA8</accession>
<dbReference type="EMBL" id="CP086717">
    <property type="protein sequence ID" value="WOO81928.1"/>
    <property type="molecule type" value="Genomic_DNA"/>
</dbReference>
<feature type="compositionally biased region" description="Low complexity" evidence="9">
    <location>
        <begin position="53"/>
        <end position="73"/>
    </location>
</feature>
<keyword evidence="6" id="KW-0333">Golgi apparatus</keyword>
<evidence type="ECO:0000256" key="1">
    <source>
        <dbReference type="ARBA" id="ARBA00004394"/>
    </source>
</evidence>
<dbReference type="GO" id="GO:0000139">
    <property type="term" value="C:Golgi membrane"/>
    <property type="evidence" value="ECO:0007669"/>
    <property type="project" value="UniProtKB-SubCell"/>
</dbReference>
<evidence type="ECO:0000313" key="11">
    <source>
        <dbReference type="EMBL" id="WOO81928.1"/>
    </source>
</evidence>
<dbReference type="InterPro" id="IPR039899">
    <property type="entry name" value="BET1_SNARE"/>
</dbReference>
<keyword evidence="7 10" id="KW-0472">Membrane</keyword>
<dbReference type="AlphaFoldDB" id="A0AAF1BRA8"/>
<dbReference type="RefSeq" id="XP_062627960.1">
    <property type="nucleotide sequence ID" value="XM_062771976.1"/>
</dbReference>
<evidence type="ECO:0000256" key="6">
    <source>
        <dbReference type="ARBA" id="ARBA00023034"/>
    </source>
</evidence>
<keyword evidence="4" id="KW-0653">Protein transport</keyword>
<sequence>MSGLSRVNRRLDADRPTGTPSPVLLPPSGRGSPAGPGAGFAPAQPYGGGPGSGFAAPQGRSSPFPRPGSSASAYSESPFGGGMSSGGAGGAGYTRTAYELEQHNDDRLGGLLGKVDILKNLTVGIGKEVRDGNLELAGMNDTFGSTGNLLSGTWKRMTKMAKRQGSNWCWFMGFLLIVLWIFIIVWFLRR</sequence>
<evidence type="ECO:0000313" key="12">
    <source>
        <dbReference type="Proteomes" id="UP000827549"/>
    </source>
</evidence>
<keyword evidence="5 10" id="KW-1133">Transmembrane helix</keyword>
<comment type="subcellular location">
    <subcellularLocation>
        <location evidence="8">Endomembrane system</location>
        <topology evidence="8">Single-pass type IV membrane protein</topology>
    </subcellularLocation>
    <subcellularLocation>
        <location evidence="1">Golgi apparatus membrane</location>
    </subcellularLocation>
</comment>
<evidence type="ECO:0000256" key="7">
    <source>
        <dbReference type="ARBA" id="ARBA00023136"/>
    </source>
</evidence>
<feature type="transmembrane region" description="Helical" evidence="10">
    <location>
        <begin position="168"/>
        <end position="188"/>
    </location>
</feature>
<protein>
    <submittedName>
        <fullName evidence="11">Protein transport protein bet1</fullName>
    </submittedName>
</protein>
<dbReference type="CDD" id="cd15853">
    <property type="entry name" value="SNARE_Bet1"/>
    <property type="match status" value="1"/>
</dbReference>
<dbReference type="Gene3D" id="1.20.5.110">
    <property type="match status" value="1"/>
</dbReference>
<reference evidence="11" key="1">
    <citation type="submission" date="2023-10" db="EMBL/GenBank/DDBJ databases">
        <authorList>
            <person name="Noh H."/>
        </authorList>
    </citation>
    <scope>NUCLEOTIDE SEQUENCE</scope>
    <source>
        <strain evidence="11">DUCC4014</strain>
    </source>
</reference>
<gene>
    <name evidence="11" type="primary">bet1</name>
    <name evidence="11" type="ORF">LOC62_04G005440</name>
</gene>
<evidence type="ECO:0000256" key="9">
    <source>
        <dbReference type="SAM" id="MobiDB-lite"/>
    </source>
</evidence>
<proteinExistence type="predicted"/>
<dbReference type="SUPFAM" id="SSF58038">
    <property type="entry name" value="SNARE fusion complex"/>
    <property type="match status" value="1"/>
</dbReference>
<dbReference type="GO" id="GO:0015031">
    <property type="term" value="P:protein transport"/>
    <property type="evidence" value="ECO:0007669"/>
    <property type="project" value="UniProtKB-KW"/>
</dbReference>
<evidence type="ECO:0000256" key="8">
    <source>
        <dbReference type="ARBA" id="ARBA00046280"/>
    </source>
</evidence>
<keyword evidence="3 10" id="KW-0812">Transmembrane</keyword>
<evidence type="ECO:0000256" key="3">
    <source>
        <dbReference type="ARBA" id="ARBA00022692"/>
    </source>
</evidence>
<evidence type="ECO:0000256" key="10">
    <source>
        <dbReference type="SAM" id="Phobius"/>
    </source>
</evidence>
<organism evidence="11 12">
    <name type="scientific">Vanrija pseudolonga</name>
    <dbReference type="NCBI Taxonomy" id="143232"/>
    <lineage>
        <taxon>Eukaryota</taxon>
        <taxon>Fungi</taxon>
        <taxon>Dikarya</taxon>
        <taxon>Basidiomycota</taxon>
        <taxon>Agaricomycotina</taxon>
        <taxon>Tremellomycetes</taxon>
        <taxon>Trichosporonales</taxon>
        <taxon>Trichosporonaceae</taxon>
        <taxon>Vanrija</taxon>
    </lineage>
</organism>
<dbReference type="GeneID" id="87808669"/>
<evidence type="ECO:0000256" key="2">
    <source>
        <dbReference type="ARBA" id="ARBA00022448"/>
    </source>
</evidence>
<dbReference type="Proteomes" id="UP000827549">
    <property type="component" value="Chromosome 4"/>
</dbReference>
<evidence type="ECO:0000256" key="4">
    <source>
        <dbReference type="ARBA" id="ARBA00022927"/>
    </source>
</evidence>
<name>A0AAF1BRA8_9TREE</name>
<feature type="region of interest" description="Disordered" evidence="9">
    <location>
        <begin position="1"/>
        <end position="78"/>
    </location>
</feature>
<dbReference type="PANTHER" id="PTHR12791">
    <property type="entry name" value="GOLGI SNARE BET1-RELATED"/>
    <property type="match status" value="1"/>
</dbReference>
<keyword evidence="12" id="KW-1185">Reference proteome</keyword>